<dbReference type="EMBL" id="NGLB01000003">
    <property type="protein sequence ID" value="OTN94476.1"/>
    <property type="molecule type" value="Genomic_DNA"/>
</dbReference>
<evidence type="ECO:0000313" key="1">
    <source>
        <dbReference type="EMBL" id="OTN94476.1"/>
    </source>
</evidence>
<organism evidence="1 2">
    <name type="scientific">Enterococcus faecium</name>
    <name type="common">Streptococcus faecium</name>
    <dbReference type="NCBI Taxonomy" id="1352"/>
    <lineage>
        <taxon>Bacteria</taxon>
        <taxon>Bacillati</taxon>
        <taxon>Bacillota</taxon>
        <taxon>Bacilli</taxon>
        <taxon>Lactobacillales</taxon>
        <taxon>Enterococcaceae</taxon>
        <taxon>Enterococcus</taxon>
    </lineage>
</organism>
<sequence>MKNKSLITLLLSILLISVLIIAFSLSKKTETNSQSTVETSSSVVQSNHRYPSLDKVKACQGADIQVLGKTQITTVLFQNKKIAILSLEDREDIQFPINITDKKNNLFEIPTLHYSPKNLKIGEVFGLAKKGNKYFSYQIK</sequence>
<evidence type="ECO:0000313" key="2">
    <source>
        <dbReference type="Proteomes" id="UP000194737"/>
    </source>
</evidence>
<gene>
    <name evidence="1" type="ORF">A5804_002787</name>
</gene>
<protein>
    <recommendedName>
        <fullName evidence="3">DUF3221 domain-containing protein</fullName>
    </recommendedName>
</protein>
<evidence type="ECO:0008006" key="3">
    <source>
        <dbReference type="Google" id="ProtNLM"/>
    </source>
</evidence>
<name>A0AB73NLN6_ENTFC</name>
<accession>A0AB73NLN6</accession>
<proteinExistence type="predicted"/>
<reference evidence="1 2" key="1">
    <citation type="submission" date="2017-05" db="EMBL/GenBank/DDBJ databases">
        <title>The Genome Sequence of Enterococcus faecium 6F2_DIV0138.</title>
        <authorList>
            <consortium name="The Broad Institute Genomics Platform"/>
            <consortium name="The Broad Institute Genomic Center for Infectious Diseases"/>
            <person name="Earl A."/>
            <person name="Manson A."/>
            <person name="Schwartman J."/>
            <person name="Gilmore M."/>
            <person name="Abouelleil A."/>
            <person name="Cao P."/>
            <person name="Chapman S."/>
            <person name="Cusick C."/>
            <person name="Shea T."/>
            <person name="Young S."/>
            <person name="Neafsey D."/>
            <person name="Nusbaum C."/>
            <person name="Birren B."/>
        </authorList>
    </citation>
    <scope>NUCLEOTIDE SEQUENCE [LARGE SCALE GENOMIC DNA]</scope>
    <source>
        <strain evidence="1 2">6F2_DIV0138</strain>
    </source>
</reference>
<comment type="caution">
    <text evidence="1">The sequence shown here is derived from an EMBL/GenBank/DDBJ whole genome shotgun (WGS) entry which is preliminary data.</text>
</comment>
<dbReference type="RefSeq" id="WP_086325212.1">
    <property type="nucleotide sequence ID" value="NZ_JBNBYO010000017.1"/>
</dbReference>
<dbReference type="Proteomes" id="UP000194737">
    <property type="component" value="Unassembled WGS sequence"/>
</dbReference>
<dbReference type="AlphaFoldDB" id="A0AB73NLN6"/>